<organism evidence="5 6">
    <name type="scientific">candidate division WOR-1 bacterium DG_54_3</name>
    <dbReference type="NCBI Taxonomy" id="1703775"/>
    <lineage>
        <taxon>Bacteria</taxon>
        <taxon>Bacillati</taxon>
        <taxon>Saganbacteria</taxon>
    </lineage>
</organism>
<dbReference type="PROSITE" id="PS51409">
    <property type="entry name" value="ARGINASE_2"/>
    <property type="match status" value="1"/>
</dbReference>
<evidence type="ECO:0000256" key="1">
    <source>
        <dbReference type="ARBA" id="ARBA00009227"/>
    </source>
</evidence>
<evidence type="ECO:0000256" key="3">
    <source>
        <dbReference type="ARBA" id="ARBA00022801"/>
    </source>
</evidence>
<evidence type="ECO:0000313" key="6">
    <source>
        <dbReference type="Proteomes" id="UP000051861"/>
    </source>
</evidence>
<comment type="cofactor">
    <cofactor evidence="4">
        <name>Mn(2+)</name>
        <dbReference type="ChEBI" id="CHEBI:29035"/>
    </cofactor>
    <text evidence="4">Binds 2 manganese ions per subunit.</text>
</comment>
<evidence type="ECO:0008006" key="7">
    <source>
        <dbReference type="Google" id="ProtNLM"/>
    </source>
</evidence>
<dbReference type="PIRSF" id="PIRSF036979">
    <property type="entry name" value="Arginase"/>
    <property type="match status" value="1"/>
</dbReference>
<dbReference type="InterPro" id="IPR023696">
    <property type="entry name" value="Ureohydrolase_dom_sf"/>
</dbReference>
<dbReference type="AlphaFoldDB" id="A0A0S7Y670"/>
<evidence type="ECO:0000256" key="4">
    <source>
        <dbReference type="PIRSR" id="PIRSR036979-1"/>
    </source>
</evidence>
<gene>
    <name evidence="5" type="ORF">AMJ44_02760</name>
</gene>
<comment type="similarity">
    <text evidence="1">Belongs to the arginase family. Agmatinase subfamily.</text>
</comment>
<protein>
    <recommendedName>
        <fullName evidence="7">Agmatinase</fullName>
    </recommendedName>
</protein>
<dbReference type="InterPro" id="IPR006035">
    <property type="entry name" value="Ureohydrolase"/>
</dbReference>
<keyword evidence="2 4" id="KW-0479">Metal-binding</keyword>
<evidence type="ECO:0000313" key="5">
    <source>
        <dbReference type="EMBL" id="KPJ69753.1"/>
    </source>
</evidence>
<dbReference type="NCBIfam" id="TIGR01230">
    <property type="entry name" value="agmatinase"/>
    <property type="match status" value="1"/>
</dbReference>
<dbReference type="GO" id="GO:0008783">
    <property type="term" value="F:agmatinase activity"/>
    <property type="evidence" value="ECO:0007669"/>
    <property type="project" value="TreeGrafter"/>
</dbReference>
<dbReference type="PANTHER" id="PTHR11358">
    <property type="entry name" value="ARGINASE/AGMATINASE"/>
    <property type="match status" value="1"/>
</dbReference>
<sequence length="281" mass="31795">MRKSRNKNIRFLDIEPEYYNYEKSKFVVIPVPFEKTTSYGKGTKNGPAAILKASRQVEEFDEELGYEPYQRSWIYTLEPISVSNLESRVTGLLNDKKIPVILGGEHSITPYAVKSFAQKHKNLSVLQFDAHADLRNSYLGSKNNHACVMRRVLEICPAVQVGLRNISKEGYEFGKKTGQLKKIHWAEHLEAAEQITTQLSQNVYISFDVDAFDPAIMPNTGTPEPGGLLWYEAIDILKAVCREKNVVGFDMMELAPRKGEIAPDFLVAKLVYKIMGFISAK</sequence>
<feature type="binding site" evidence="4">
    <location>
        <position position="131"/>
    </location>
    <ligand>
        <name>Mn(2+)</name>
        <dbReference type="ChEBI" id="CHEBI:29035"/>
        <label>1</label>
    </ligand>
</feature>
<dbReference type="EMBL" id="LIZX01000015">
    <property type="protein sequence ID" value="KPJ69753.1"/>
    <property type="molecule type" value="Genomic_DNA"/>
</dbReference>
<dbReference type="Gene3D" id="3.40.800.10">
    <property type="entry name" value="Ureohydrolase domain"/>
    <property type="match status" value="1"/>
</dbReference>
<feature type="binding site" evidence="4">
    <location>
        <position position="208"/>
    </location>
    <ligand>
        <name>Mn(2+)</name>
        <dbReference type="ChEBI" id="CHEBI:29035"/>
        <label>1</label>
    </ligand>
</feature>
<dbReference type="PANTHER" id="PTHR11358:SF26">
    <property type="entry name" value="GUANIDINO ACID HYDROLASE, MITOCHONDRIAL"/>
    <property type="match status" value="1"/>
</dbReference>
<comment type="caution">
    <text evidence="5">The sequence shown here is derived from an EMBL/GenBank/DDBJ whole genome shotgun (WGS) entry which is preliminary data.</text>
</comment>
<feature type="binding site" evidence="4">
    <location>
        <position position="129"/>
    </location>
    <ligand>
        <name>Mn(2+)</name>
        <dbReference type="ChEBI" id="CHEBI:29035"/>
        <label>1</label>
    </ligand>
</feature>
<feature type="binding site" evidence="4">
    <location>
        <position position="106"/>
    </location>
    <ligand>
        <name>Mn(2+)</name>
        <dbReference type="ChEBI" id="CHEBI:29035"/>
        <label>1</label>
    </ligand>
</feature>
<keyword evidence="3" id="KW-0378">Hydrolase</keyword>
<dbReference type="GO" id="GO:0033389">
    <property type="term" value="P:putrescine biosynthetic process from arginine, via agmatine"/>
    <property type="evidence" value="ECO:0007669"/>
    <property type="project" value="TreeGrafter"/>
</dbReference>
<dbReference type="SUPFAM" id="SSF52768">
    <property type="entry name" value="Arginase/deacetylase"/>
    <property type="match status" value="1"/>
</dbReference>
<dbReference type="PATRIC" id="fig|1703775.3.peg.3411"/>
<name>A0A0S7Y670_UNCSA</name>
<dbReference type="GO" id="GO:0046872">
    <property type="term" value="F:metal ion binding"/>
    <property type="evidence" value="ECO:0007669"/>
    <property type="project" value="UniProtKB-KW"/>
</dbReference>
<dbReference type="InterPro" id="IPR005925">
    <property type="entry name" value="Agmatinase-rel"/>
</dbReference>
<dbReference type="CDD" id="cd11593">
    <property type="entry name" value="Agmatinase-like_2"/>
    <property type="match status" value="1"/>
</dbReference>
<evidence type="ECO:0000256" key="2">
    <source>
        <dbReference type="ARBA" id="ARBA00022723"/>
    </source>
</evidence>
<dbReference type="Pfam" id="PF00491">
    <property type="entry name" value="Arginase"/>
    <property type="match status" value="1"/>
</dbReference>
<proteinExistence type="inferred from homology"/>
<keyword evidence="4" id="KW-0464">Manganese</keyword>
<feature type="binding site" evidence="4">
    <location>
        <position position="133"/>
    </location>
    <ligand>
        <name>Mn(2+)</name>
        <dbReference type="ChEBI" id="CHEBI:29035"/>
        <label>1</label>
    </ligand>
</feature>
<accession>A0A0S7Y670</accession>
<feature type="binding site" evidence="4">
    <location>
        <position position="210"/>
    </location>
    <ligand>
        <name>Mn(2+)</name>
        <dbReference type="ChEBI" id="CHEBI:29035"/>
        <label>1</label>
    </ligand>
</feature>
<dbReference type="Proteomes" id="UP000051861">
    <property type="component" value="Unassembled WGS sequence"/>
</dbReference>
<reference evidence="5 6" key="1">
    <citation type="journal article" date="2015" name="Microbiome">
        <title>Genomic resolution of linkages in carbon, nitrogen, and sulfur cycling among widespread estuary sediment bacteria.</title>
        <authorList>
            <person name="Baker B.J."/>
            <person name="Lazar C.S."/>
            <person name="Teske A.P."/>
            <person name="Dick G.J."/>
        </authorList>
    </citation>
    <scope>NUCLEOTIDE SEQUENCE [LARGE SCALE GENOMIC DNA]</scope>
    <source>
        <strain evidence="5">DG_54_3</strain>
    </source>
</reference>